<dbReference type="OrthoDB" id="9859373at2"/>
<accession>A0A517ZNC8</accession>
<keyword evidence="2" id="KW-1185">Reference proteome</keyword>
<name>A0A517ZNC8_9PLAN</name>
<gene>
    <name evidence="1" type="ORF">Mal52_24380</name>
</gene>
<proteinExistence type="predicted"/>
<dbReference type="RefSeq" id="WP_145376232.1">
    <property type="nucleotide sequence ID" value="NZ_CAXBED010000058.1"/>
</dbReference>
<dbReference type="EMBL" id="CP036276">
    <property type="protein sequence ID" value="QDU43960.1"/>
    <property type="molecule type" value="Genomic_DNA"/>
</dbReference>
<dbReference type="AlphaFoldDB" id="A0A517ZNC8"/>
<sequence length="66" mass="7272">MSVEHEFIVCLGTIRRGFQFFGPFVSEQAAKDWADVAVEASYTISPLLKDERVAECNCAMSQGDGI</sequence>
<dbReference type="KEGG" id="sdyn:Mal52_24380"/>
<protein>
    <submittedName>
        <fullName evidence="1">Uncharacterized protein</fullName>
    </submittedName>
</protein>
<evidence type="ECO:0000313" key="2">
    <source>
        <dbReference type="Proteomes" id="UP000319383"/>
    </source>
</evidence>
<evidence type="ECO:0000313" key="1">
    <source>
        <dbReference type="EMBL" id="QDU43960.1"/>
    </source>
</evidence>
<organism evidence="1 2">
    <name type="scientific">Symmachiella dynata</name>
    <dbReference type="NCBI Taxonomy" id="2527995"/>
    <lineage>
        <taxon>Bacteria</taxon>
        <taxon>Pseudomonadati</taxon>
        <taxon>Planctomycetota</taxon>
        <taxon>Planctomycetia</taxon>
        <taxon>Planctomycetales</taxon>
        <taxon>Planctomycetaceae</taxon>
        <taxon>Symmachiella</taxon>
    </lineage>
</organism>
<dbReference type="Proteomes" id="UP000319383">
    <property type="component" value="Chromosome"/>
</dbReference>
<reference evidence="1 2" key="1">
    <citation type="submission" date="2019-02" db="EMBL/GenBank/DDBJ databases">
        <title>Deep-cultivation of Planctomycetes and their phenomic and genomic characterization uncovers novel biology.</title>
        <authorList>
            <person name="Wiegand S."/>
            <person name="Jogler M."/>
            <person name="Boedeker C."/>
            <person name="Pinto D."/>
            <person name="Vollmers J."/>
            <person name="Rivas-Marin E."/>
            <person name="Kohn T."/>
            <person name="Peeters S.H."/>
            <person name="Heuer A."/>
            <person name="Rast P."/>
            <person name="Oberbeckmann S."/>
            <person name="Bunk B."/>
            <person name="Jeske O."/>
            <person name="Meyerdierks A."/>
            <person name="Storesund J.E."/>
            <person name="Kallscheuer N."/>
            <person name="Luecker S."/>
            <person name="Lage O.M."/>
            <person name="Pohl T."/>
            <person name="Merkel B.J."/>
            <person name="Hornburger P."/>
            <person name="Mueller R.-W."/>
            <person name="Bruemmer F."/>
            <person name="Labrenz M."/>
            <person name="Spormann A.M."/>
            <person name="Op den Camp H."/>
            <person name="Overmann J."/>
            <person name="Amann R."/>
            <person name="Jetten M.S.M."/>
            <person name="Mascher T."/>
            <person name="Medema M.H."/>
            <person name="Devos D.P."/>
            <person name="Kaster A.-K."/>
            <person name="Ovreas L."/>
            <person name="Rohde M."/>
            <person name="Galperin M.Y."/>
            <person name="Jogler C."/>
        </authorList>
    </citation>
    <scope>NUCLEOTIDE SEQUENCE [LARGE SCALE GENOMIC DNA]</scope>
    <source>
        <strain evidence="1 2">Mal52</strain>
    </source>
</reference>